<proteinExistence type="predicted"/>
<dbReference type="EMBL" id="CP136964">
    <property type="protein sequence ID" value="WOS96097.1"/>
    <property type="molecule type" value="Genomic_DNA"/>
</dbReference>
<dbReference type="Proteomes" id="UP000243626">
    <property type="component" value="Chromosome"/>
</dbReference>
<evidence type="ECO:0000256" key="1">
    <source>
        <dbReference type="SAM" id="Phobius"/>
    </source>
</evidence>
<evidence type="ECO:0000313" key="2">
    <source>
        <dbReference type="EMBL" id="WOS96097.1"/>
    </source>
</evidence>
<evidence type="ECO:0000313" key="3">
    <source>
        <dbReference type="Proteomes" id="UP000243626"/>
    </source>
</evidence>
<organism evidence="2 3">
    <name type="scientific">Nosocomiicoccus massiliensis</name>
    <dbReference type="NCBI Taxonomy" id="1232430"/>
    <lineage>
        <taxon>Bacteria</taxon>
        <taxon>Bacillati</taxon>
        <taxon>Bacillota</taxon>
        <taxon>Bacilli</taxon>
        <taxon>Bacillales</taxon>
        <taxon>Staphylococcaceae</taxon>
        <taxon>Nosocomiicoccus</taxon>
    </lineage>
</organism>
<keyword evidence="1" id="KW-1133">Transmembrane helix</keyword>
<reference evidence="3" key="1">
    <citation type="submission" date="2017-09" db="EMBL/GenBank/DDBJ databases">
        <title>Bacterial strain isolated from the female urinary microbiota.</title>
        <authorList>
            <person name="Thomas-White K."/>
            <person name="Kumar N."/>
            <person name="Forster S."/>
            <person name="Putonti C."/>
            <person name="Lawley T."/>
            <person name="Wolfe A.J."/>
        </authorList>
    </citation>
    <scope>NUCLEOTIDE SEQUENCE [LARGE SCALE GENOMIC DNA]</scope>
    <source>
        <strain evidence="3">UMB0959</strain>
    </source>
</reference>
<gene>
    <name evidence="2" type="ORF">CJ229_008430</name>
</gene>
<dbReference type="KEGG" id="nmy:CJ229_008430"/>
<reference evidence="2 3" key="2">
    <citation type="submission" date="2023-10" db="EMBL/GenBank/DDBJ databases">
        <authorList>
            <person name="Choi B."/>
        </authorList>
    </citation>
    <scope>NUCLEOTIDE SEQUENCE [LARGE SCALE GENOMIC DNA]</scope>
    <source>
        <strain evidence="2 3">UMB0959</strain>
    </source>
</reference>
<keyword evidence="1" id="KW-0472">Membrane</keyword>
<name>A0AAF1BSN8_9STAP</name>
<keyword evidence="1" id="KW-0812">Transmembrane</keyword>
<sequence>MRFVITFIWAFLLTQMINFILNSLSGGGQLYPEIGLLFAVLITLVVFFLDVVMKPRHNYTEDKQ</sequence>
<dbReference type="Pfam" id="PF11151">
    <property type="entry name" value="DUF2929"/>
    <property type="match status" value="1"/>
</dbReference>
<dbReference type="AlphaFoldDB" id="A0AAF1BSN8"/>
<accession>A0AAF1BSN8</accession>
<dbReference type="RefSeq" id="WP_040929341.1">
    <property type="nucleotide sequence ID" value="NZ_CABKSY010000134.1"/>
</dbReference>
<keyword evidence="3" id="KW-1185">Reference proteome</keyword>
<protein>
    <submittedName>
        <fullName evidence="2">DUF2929 family protein</fullName>
    </submittedName>
</protein>
<feature type="transmembrane region" description="Helical" evidence="1">
    <location>
        <begin position="35"/>
        <end position="53"/>
    </location>
</feature>
<dbReference type="InterPro" id="IPR021324">
    <property type="entry name" value="DUF2929"/>
</dbReference>